<dbReference type="InterPro" id="IPR051448">
    <property type="entry name" value="CdaR-like_regulators"/>
</dbReference>
<dbReference type="Pfam" id="PF07905">
    <property type="entry name" value="PucR"/>
    <property type="match status" value="1"/>
</dbReference>
<dbReference type="EMBL" id="CP095045">
    <property type="protein sequence ID" value="UOQ56849.1"/>
    <property type="molecule type" value="Genomic_DNA"/>
</dbReference>
<dbReference type="Proteomes" id="UP000831786">
    <property type="component" value="Chromosome"/>
</dbReference>
<name>A0ABY4FKQ0_9MICO</name>
<comment type="similarity">
    <text evidence="1">Belongs to the CdaR family.</text>
</comment>
<keyword evidence="6" id="KW-1185">Reference proteome</keyword>
<dbReference type="Pfam" id="PF13556">
    <property type="entry name" value="HTH_30"/>
    <property type="match status" value="1"/>
</dbReference>
<dbReference type="Pfam" id="PF17853">
    <property type="entry name" value="GGDEF_2"/>
    <property type="match status" value="1"/>
</dbReference>
<dbReference type="Gene3D" id="1.10.10.2840">
    <property type="entry name" value="PucR C-terminal helix-turn-helix domain"/>
    <property type="match status" value="1"/>
</dbReference>
<feature type="domain" description="Purine catabolism PurC-like" evidence="2">
    <location>
        <begin position="28"/>
        <end position="132"/>
    </location>
</feature>
<organism evidence="5 6">
    <name type="scientific">Leucobacter allii</name>
    <dbReference type="NCBI Taxonomy" id="2932247"/>
    <lineage>
        <taxon>Bacteria</taxon>
        <taxon>Bacillati</taxon>
        <taxon>Actinomycetota</taxon>
        <taxon>Actinomycetes</taxon>
        <taxon>Micrococcales</taxon>
        <taxon>Microbacteriaceae</taxon>
        <taxon>Leucobacter</taxon>
    </lineage>
</organism>
<evidence type="ECO:0000313" key="6">
    <source>
        <dbReference type="Proteomes" id="UP000831786"/>
    </source>
</evidence>
<feature type="domain" description="CdaR GGDEF-like" evidence="4">
    <location>
        <begin position="280"/>
        <end position="393"/>
    </location>
</feature>
<evidence type="ECO:0000256" key="1">
    <source>
        <dbReference type="ARBA" id="ARBA00006754"/>
    </source>
</evidence>
<evidence type="ECO:0000259" key="4">
    <source>
        <dbReference type="Pfam" id="PF17853"/>
    </source>
</evidence>
<dbReference type="InterPro" id="IPR012914">
    <property type="entry name" value="PucR_dom"/>
</dbReference>
<dbReference type="PANTHER" id="PTHR33744:SF1">
    <property type="entry name" value="DNA-BINDING TRANSCRIPTIONAL ACTIVATOR ADER"/>
    <property type="match status" value="1"/>
</dbReference>
<dbReference type="InterPro" id="IPR042070">
    <property type="entry name" value="PucR_C-HTH_sf"/>
</dbReference>
<protein>
    <submittedName>
        <fullName evidence="5">Helix-turn-helix domain-containing protein</fullName>
    </submittedName>
</protein>
<feature type="domain" description="PucR C-terminal helix-turn-helix" evidence="3">
    <location>
        <begin position="443"/>
        <end position="501"/>
    </location>
</feature>
<accession>A0ABY4FKQ0</accession>
<dbReference type="RefSeq" id="WP_244727340.1">
    <property type="nucleotide sequence ID" value="NZ_CP095045.1"/>
</dbReference>
<reference evidence="5 6" key="1">
    <citation type="submission" date="2022-04" db="EMBL/GenBank/DDBJ databases">
        <title>Leucobacter sp. isolated from rhizosphere of garlic.</title>
        <authorList>
            <person name="Won M."/>
            <person name="Lee C.-M."/>
            <person name="Woen H.-Y."/>
            <person name="Kwon S.-W."/>
        </authorList>
    </citation>
    <scope>NUCLEOTIDE SEQUENCE [LARGE SCALE GENOMIC DNA]</scope>
    <source>
        <strain evidence="5 6">H21R-40</strain>
    </source>
</reference>
<sequence length="505" mass="55501">MTQQSTFGSYATLRTLLAERSLNLEAVHVPEYLLDRSIRWVTVTEMVDPAPYLLGDELILTLGSAWEDPDSPEIERFVQRISSVGVTAVGIAVGLSHEVVPQRMIDAASQYGLPLISVPYTTTLRSIGEYIVDYTLGDKFAAVQSTLQAHTDLTEALTSKLGMEGLLGRLRRLLEVPVAVVDYWGNLIASQPASTPWPIEGIVQRRASVVSGDVVDGATVYPVLISDQRVAFLCTQGVGSAPELMRFALGLVALELSRRQAEQHGRRELLGQVISDYIQGDLADFEAQRRLVRAGMSFDAPNRVVLAHVRCAERLLEDVPWNADTLLPAGAGEYAVALVDGIVAVMCSESVVVDDLIETLRMHLGRLGETRIGAGNAYPGVTGLRLSWLEAQGSMRSGISATSRGSMHLPRLMLASLKVPLRSVGEQILRTLIEYDRENDSQLVHTLQVYLDNDCQSAEAAQQLFVHRNTLRYRLRLIEKLTGSDLDSFEDLVNFYLAVRALEMG</sequence>
<dbReference type="InterPro" id="IPR025736">
    <property type="entry name" value="PucR_C-HTH_dom"/>
</dbReference>
<evidence type="ECO:0000259" key="3">
    <source>
        <dbReference type="Pfam" id="PF13556"/>
    </source>
</evidence>
<dbReference type="InterPro" id="IPR041522">
    <property type="entry name" value="CdaR_GGDEF"/>
</dbReference>
<proteinExistence type="inferred from homology"/>
<gene>
    <name evidence="5" type="ORF">MUN78_14445</name>
</gene>
<evidence type="ECO:0000313" key="5">
    <source>
        <dbReference type="EMBL" id="UOQ56849.1"/>
    </source>
</evidence>
<evidence type="ECO:0000259" key="2">
    <source>
        <dbReference type="Pfam" id="PF07905"/>
    </source>
</evidence>
<dbReference type="PANTHER" id="PTHR33744">
    <property type="entry name" value="CARBOHYDRATE DIACID REGULATOR"/>
    <property type="match status" value="1"/>
</dbReference>